<evidence type="ECO:0000313" key="2">
    <source>
        <dbReference type="Proteomes" id="UP000765802"/>
    </source>
</evidence>
<dbReference type="Gene3D" id="2.120.10.80">
    <property type="entry name" value="Kelch-type beta propeller"/>
    <property type="match status" value="1"/>
</dbReference>
<dbReference type="Pfam" id="PF24996">
    <property type="entry name" value="NANM"/>
    <property type="match status" value="1"/>
</dbReference>
<evidence type="ECO:0008006" key="3">
    <source>
        <dbReference type="Google" id="ProtNLM"/>
    </source>
</evidence>
<comment type="caution">
    <text evidence="1">The sequence shown here is derived from an EMBL/GenBank/DDBJ whole genome shotgun (WGS) entry which is preliminary data.</text>
</comment>
<dbReference type="Proteomes" id="UP000765802">
    <property type="component" value="Unassembled WGS sequence"/>
</dbReference>
<dbReference type="EMBL" id="MBUA01000001">
    <property type="protein sequence ID" value="MBC6490260.1"/>
    <property type="molecule type" value="Genomic_DNA"/>
</dbReference>
<proteinExistence type="predicted"/>
<sequence length="401" mass="43805">MLQDTSCSESLNKMTQLPAIATATIMLLNISCSDQQSPLLSFHWKQAAELPIMKEGHRSIGFAGPVAGLHHDKLIFAGGANFPKGMPWLGGEKKYYDDIYVFDKNNNNDIVHYGSFKLPSAIAYAAVCTTPFGVLYAGGENEHGISDKVYLLQWDITTDAAVTMELPSLPTAVTNAAATLSGNTIYIAGGEMPSGPSSQFLSLDLDEPAAGWKQLPAIPRAVSHTVLNSIDHNGRRLIFLAGGRSRQADGISELYRSLYEFDLRKNQWTEKKSLPYPLSAGTGLAIDSDHLVLFGGDKGEVFHQVEELIVAIGKEKDETKKMQLNNQKMNVQSNHPGFSREVLMYSVKSDEWSKIDSILFDSPVTTTAIKWDDVIIIPSGEIRAGVRSPFILSAKISTPGK</sequence>
<gene>
    <name evidence="1" type="ORF">BC349_04745</name>
</gene>
<protein>
    <recommendedName>
        <fullName evidence="3">Galactose oxidase</fullName>
    </recommendedName>
</protein>
<dbReference type="InterPro" id="IPR015915">
    <property type="entry name" value="Kelch-typ_b-propeller"/>
</dbReference>
<reference evidence="1 2" key="1">
    <citation type="submission" date="2016-07" db="EMBL/GenBank/DDBJ databases">
        <title>Genome analysis of Flavihumibacter stibioxidans YS-17.</title>
        <authorList>
            <person name="Shi K."/>
            <person name="Han Y."/>
            <person name="Wang G."/>
        </authorList>
    </citation>
    <scope>NUCLEOTIDE SEQUENCE [LARGE SCALE GENOMIC DNA]</scope>
    <source>
        <strain evidence="1 2">YS-17</strain>
    </source>
</reference>
<dbReference type="InterPro" id="IPR056734">
    <property type="entry name" value="NANM"/>
</dbReference>
<dbReference type="SUPFAM" id="SSF117281">
    <property type="entry name" value="Kelch motif"/>
    <property type="match status" value="1"/>
</dbReference>
<keyword evidence="2" id="KW-1185">Reference proteome</keyword>
<name>A0ABR7M5G7_9BACT</name>
<dbReference type="PANTHER" id="PTHR45632">
    <property type="entry name" value="LD33804P"/>
    <property type="match status" value="1"/>
</dbReference>
<evidence type="ECO:0000313" key="1">
    <source>
        <dbReference type="EMBL" id="MBC6490260.1"/>
    </source>
</evidence>
<organism evidence="1 2">
    <name type="scientific">Flavihumibacter stibioxidans</name>
    <dbReference type="NCBI Taxonomy" id="1834163"/>
    <lineage>
        <taxon>Bacteria</taxon>
        <taxon>Pseudomonadati</taxon>
        <taxon>Bacteroidota</taxon>
        <taxon>Chitinophagia</taxon>
        <taxon>Chitinophagales</taxon>
        <taxon>Chitinophagaceae</taxon>
        <taxon>Flavihumibacter</taxon>
    </lineage>
</organism>
<accession>A0ABR7M5G7</accession>